<dbReference type="Pfam" id="PF06739">
    <property type="entry name" value="SBBP"/>
    <property type="match status" value="1"/>
</dbReference>
<dbReference type="RefSeq" id="WP_167082186.1">
    <property type="nucleotide sequence ID" value="NZ_BAAADC010000001.1"/>
</dbReference>
<evidence type="ECO:0000313" key="1">
    <source>
        <dbReference type="EMBL" id="NIK88062.1"/>
    </source>
</evidence>
<keyword evidence="2" id="KW-1185">Reference proteome</keyword>
<dbReference type="Proteomes" id="UP000570514">
    <property type="component" value="Unassembled WGS sequence"/>
</dbReference>
<dbReference type="PANTHER" id="PTHR35580:SF1">
    <property type="entry name" value="PHYTASE-LIKE DOMAIN-CONTAINING PROTEIN"/>
    <property type="match status" value="1"/>
</dbReference>
<proteinExistence type="predicted"/>
<accession>A0A846MYE2</accession>
<reference evidence="1 2" key="1">
    <citation type="submission" date="2020-03" db="EMBL/GenBank/DDBJ databases">
        <title>Genomic Encyclopedia of Type Strains, Phase IV (KMG-IV): sequencing the most valuable type-strain genomes for metagenomic binning, comparative biology and taxonomic classification.</title>
        <authorList>
            <person name="Goeker M."/>
        </authorList>
    </citation>
    <scope>NUCLEOTIDE SEQUENCE [LARGE SCALE GENOMIC DNA]</scope>
    <source>
        <strain evidence="1 2">DSM 19867</strain>
    </source>
</reference>
<organism evidence="1 2">
    <name type="scientific">Rhizomicrobium palustre</name>
    <dbReference type="NCBI Taxonomy" id="189966"/>
    <lineage>
        <taxon>Bacteria</taxon>
        <taxon>Pseudomonadati</taxon>
        <taxon>Pseudomonadota</taxon>
        <taxon>Alphaproteobacteria</taxon>
        <taxon>Micropepsales</taxon>
        <taxon>Micropepsaceae</taxon>
        <taxon>Rhizomicrobium</taxon>
    </lineage>
</organism>
<dbReference type="InterPro" id="IPR010620">
    <property type="entry name" value="SBBP_repeat"/>
</dbReference>
<dbReference type="PANTHER" id="PTHR35580">
    <property type="entry name" value="CELL SURFACE GLYCOPROTEIN (S-LAYER PROTEIN)-LIKE PROTEIN"/>
    <property type="match status" value="1"/>
</dbReference>
<evidence type="ECO:0000313" key="2">
    <source>
        <dbReference type="Proteomes" id="UP000570514"/>
    </source>
</evidence>
<gene>
    <name evidence="1" type="ORF">FHS83_001380</name>
</gene>
<dbReference type="AlphaFoldDB" id="A0A846MYE2"/>
<protein>
    <submittedName>
        <fullName evidence="1">Uncharacterized protein</fullName>
    </submittedName>
</protein>
<comment type="caution">
    <text evidence="1">The sequence shown here is derived from an EMBL/GenBank/DDBJ whole genome shotgun (WGS) entry which is preliminary data.</text>
</comment>
<name>A0A846MYE2_9PROT</name>
<dbReference type="EMBL" id="JAASRM010000001">
    <property type="protein sequence ID" value="NIK88062.1"/>
    <property type="molecule type" value="Genomic_DNA"/>
</dbReference>
<dbReference type="SUPFAM" id="SSF63829">
    <property type="entry name" value="Calcium-dependent phosphotriesterase"/>
    <property type="match status" value="2"/>
</dbReference>
<sequence>MAGFVTGLDTSLLVNYYNSQLTQTRANATSAQSSMTAAAKKNSATAKDVTPWTQKNPTQEARDAAVMALAQFSSTSNSWKTSFMDTSKVPLSGGNSTDTKMEQDNQKLFALYNAVNNLSYLAVMAKRDGVTDAQRAGLNSRFQAGLTEIQKYISSASFNQFTVQAQTPSATVTSSAAVATASFDYTGTVLASGNTVNNALPGVSKSDSFTVTVTKGDTTTPVLIDLSKVQGDLTMGNIVSYVNDQLNAAGLATRFRKTLVAGTEDGTSTSKAAAQYSMQIVPGGVEQVSLSAAKTDAALYISGTTGLDKATSTQGVDSQGRLTKLSNLSDPSVDYAQTMSVSSSTGAGSSTAISTVVDSSGNVYMLGNAAGNIGNQLNQGSQDVYLTKYDSAGKPLWSELVGSAGTATAGSLTLNPKGGVVVVGSTTAQLTTTAISNGNQDSFAISYDANGSQKWTTQLPTLNANSANAVSVDSNGNVYIAGQTKGLIGLGQTNAGGQDAYVTKLDAQGKIVYRQQFGTSGSDSVAATAMTSSGDLLVASVQDGRAVVSKYTGGDATKPAAWTQDLGDLKGGSLGDLAVGSDGTIYVSGATRNTAMSATVAQASSGGADAFVMSLSDNGSSATANYVSYVGTSGDETGKGLAIGSDGSVYLTGSTNKTFAGQIRSQNDTNNMFVAKLDSSGHTAWTRQYGGLDGQSVGTDIAIDEDGSSVLDSLGLPTGKVTGQQNTDLTTATTLRAGDTFKVALEGTAARTFTVTIDKGETLNSLVTKINSQFGGKGKASIVYGKTGASLKLEVNSGVTAKLVAGPANFDALGRLGITPQTLSKPAASSSSSSSSTSSTSTSSYALGLVSNLSVGTTTSASAARAQLLSVLGNIQSIYQKSNQVSLPSSGPLGNQTAMSAAAAAYSAKVKTDASLALAILST</sequence>
<dbReference type="InterPro" id="IPR052918">
    <property type="entry name" value="Motility_Chemotaxis_Reg"/>
</dbReference>